<dbReference type="STRING" id="50990.A0A4Y7QIA2"/>
<feature type="compositionally biased region" description="Polar residues" evidence="9">
    <location>
        <begin position="605"/>
        <end position="630"/>
    </location>
</feature>
<dbReference type="PANTHER" id="PTHR46507:SF4">
    <property type="entry name" value="SSX FAMILY MEMBER 2 INTERACTING PROTEIN"/>
    <property type="match status" value="1"/>
</dbReference>
<evidence type="ECO:0000256" key="1">
    <source>
        <dbReference type="ARBA" id="ARBA00004282"/>
    </source>
</evidence>
<evidence type="ECO:0000256" key="9">
    <source>
        <dbReference type="SAM" id="MobiDB-lite"/>
    </source>
</evidence>
<evidence type="ECO:0000256" key="3">
    <source>
        <dbReference type="ARBA" id="ARBA00009291"/>
    </source>
</evidence>
<dbReference type="GO" id="GO:0007155">
    <property type="term" value="P:cell adhesion"/>
    <property type="evidence" value="ECO:0007669"/>
    <property type="project" value="UniProtKB-KW"/>
</dbReference>
<comment type="subcellular location">
    <subcellularLocation>
        <location evidence="1">Cell junction</location>
    </subcellularLocation>
    <subcellularLocation>
        <location evidence="2">Cytoplasm</location>
        <location evidence="2">Cytoskeleton</location>
        <location evidence="2">Microtubule organizing center</location>
        <location evidence="2">Centrosome</location>
    </subcellularLocation>
</comment>
<dbReference type="GO" id="GO:0036064">
    <property type="term" value="C:ciliary basal body"/>
    <property type="evidence" value="ECO:0007669"/>
    <property type="project" value="TreeGrafter"/>
</dbReference>
<feature type="region of interest" description="Disordered" evidence="9">
    <location>
        <begin position="1"/>
        <end position="31"/>
    </location>
</feature>
<comment type="similarity">
    <text evidence="3">Belongs to the ADIP family.</text>
</comment>
<feature type="region of interest" description="Disordered" evidence="9">
    <location>
        <begin position="117"/>
        <end position="152"/>
    </location>
</feature>
<gene>
    <name evidence="10" type="ORF">BD410DRAFT_783699</name>
</gene>
<evidence type="ECO:0000256" key="2">
    <source>
        <dbReference type="ARBA" id="ARBA00004300"/>
    </source>
</evidence>
<proteinExistence type="inferred from homology"/>
<dbReference type="AlphaFoldDB" id="A0A4Y7QIA2"/>
<evidence type="ECO:0000256" key="6">
    <source>
        <dbReference type="ARBA" id="ARBA00022949"/>
    </source>
</evidence>
<keyword evidence="8" id="KW-0206">Cytoskeleton</keyword>
<dbReference type="OrthoDB" id="312015at2759"/>
<feature type="compositionally biased region" description="Pro residues" evidence="9">
    <location>
        <begin position="475"/>
        <end position="484"/>
    </location>
</feature>
<feature type="compositionally biased region" description="Basic residues" evidence="9">
    <location>
        <begin position="485"/>
        <end position="498"/>
    </location>
</feature>
<dbReference type="InterPro" id="IPR052300">
    <property type="entry name" value="Adhesion_Centrosome_assoc"/>
</dbReference>
<evidence type="ECO:0000256" key="8">
    <source>
        <dbReference type="ARBA" id="ARBA00023212"/>
    </source>
</evidence>
<reference evidence="10 11" key="1">
    <citation type="submission" date="2018-06" db="EMBL/GenBank/DDBJ databases">
        <title>A transcriptomic atlas of mushroom development highlights an independent origin of complex multicellularity.</title>
        <authorList>
            <consortium name="DOE Joint Genome Institute"/>
            <person name="Krizsan K."/>
            <person name="Almasi E."/>
            <person name="Merenyi Z."/>
            <person name="Sahu N."/>
            <person name="Viragh M."/>
            <person name="Koszo T."/>
            <person name="Mondo S."/>
            <person name="Kiss B."/>
            <person name="Balint B."/>
            <person name="Kues U."/>
            <person name="Barry K."/>
            <person name="Hegedus J.C."/>
            <person name="Henrissat B."/>
            <person name="Johnson J."/>
            <person name="Lipzen A."/>
            <person name="Ohm R."/>
            <person name="Nagy I."/>
            <person name="Pangilinan J."/>
            <person name="Yan J."/>
            <person name="Xiong Y."/>
            <person name="Grigoriev I.V."/>
            <person name="Hibbett D.S."/>
            <person name="Nagy L.G."/>
        </authorList>
    </citation>
    <scope>NUCLEOTIDE SEQUENCE [LARGE SCALE GENOMIC DNA]</scope>
    <source>
        <strain evidence="10 11">SZMC22713</strain>
    </source>
</reference>
<feature type="compositionally biased region" description="Low complexity" evidence="9">
    <location>
        <begin position="504"/>
        <end position="519"/>
    </location>
</feature>
<feature type="compositionally biased region" description="Acidic residues" evidence="9">
    <location>
        <begin position="722"/>
        <end position="732"/>
    </location>
</feature>
<organism evidence="10 11">
    <name type="scientific">Rickenella mellea</name>
    <dbReference type="NCBI Taxonomy" id="50990"/>
    <lineage>
        <taxon>Eukaryota</taxon>
        <taxon>Fungi</taxon>
        <taxon>Dikarya</taxon>
        <taxon>Basidiomycota</taxon>
        <taxon>Agaricomycotina</taxon>
        <taxon>Agaricomycetes</taxon>
        <taxon>Hymenochaetales</taxon>
        <taxon>Rickenellaceae</taxon>
        <taxon>Rickenella</taxon>
    </lineage>
</organism>
<keyword evidence="4" id="KW-0963">Cytoplasm</keyword>
<keyword evidence="6" id="KW-0965">Cell junction</keyword>
<feature type="compositionally biased region" description="Basic and acidic residues" evidence="9">
    <location>
        <begin position="765"/>
        <end position="785"/>
    </location>
</feature>
<evidence type="ECO:0000256" key="5">
    <source>
        <dbReference type="ARBA" id="ARBA00022889"/>
    </source>
</evidence>
<dbReference type="EMBL" id="ML170161">
    <property type="protein sequence ID" value="TDL26610.1"/>
    <property type="molecule type" value="Genomic_DNA"/>
</dbReference>
<dbReference type="Pfam" id="PF11559">
    <property type="entry name" value="ADIP"/>
    <property type="match status" value="1"/>
</dbReference>
<dbReference type="InterPro" id="IPR021622">
    <property type="entry name" value="Afadin/alpha-actinin-bd"/>
</dbReference>
<dbReference type="VEuPathDB" id="FungiDB:BD410DRAFT_783699"/>
<protein>
    <recommendedName>
        <fullName evidence="12">Afadin and alpha-actinin-binding-domain-containing protein</fullName>
    </recommendedName>
</protein>
<sequence length="859" mass="92708">MASTPKKLVHWANSPDQDLGSPFSEGSSTDSECSTSSLQYINAQLVAHGFARAPGLSLDGLSKDDGEKVVKCILGLLSQRMEDMGRIEQLSTKLSTLSYDHDRISAMHRTALERASAAEKESTGDKSRLAASQRALQASETAHKHTTAELQRTRGALQTVRQTHTAELKRREKEADRMMERWGKIADAQVRLGAVGSGITNKFRHANALVMNSGDVAGKGNGLIEQALEDAEQARKMFGEENSMLKEVILRAANDLSAALHNATTAGGNIDDETAAYSISSLFPLSPPGVAHEKLRNLISSVRETLATQSQGSMQQMQTTASSSDPCRACLQSQEDITRLQGVVDNLRVQVEQEKKHSAAHSIQSRVLLDQLATASQRQGTVTAGKHTRAHESDDKLLKNARDLEAERDRITRDEVNLAQERAELELLRQELADEKRKLKMQRIPDEDQPAVIVPPSGSYEPDLTTDDLLLAHLPPLPRSPPLPHKSKSPSKSTRHNATRSPAKKAAVPATTAFAFSSKGGVGGSKAKVRHSPARKARATKDPNMRRSLAPSMNPRVVPAFETEYMPPMPVMGKEKLLVETAFVLPPPSPLASVRPREDYFAGPSRTTASLTQPTSNSGPHDRPTGQSTTPGPPVDDIAPKTPSPPPIPGLNIRPKPFPFPVAKPLAQGMLHAYSPARPSPLSRILMLSESPASLSFAQRDGDDDENHVGGHDEEKRNQDGVGDEEWEEEDESPLREKMDKINATAVAKTDALSKSRAGAKGNAKGKERAHDKDRGKPKPKEKENTVTTSTMPLKIDTDAGTNKRVSPPLVPPVLGMKTSKSAPGLGGTVGKTGVAAKHIGPRRVPIGSAEAAPIVWKG</sequence>
<feature type="region of interest" description="Disordered" evidence="9">
    <location>
        <begin position="586"/>
        <end position="656"/>
    </location>
</feature>
<dbReference type="Proteomes" id="UP000294933">
    <property type="component" value="Unassembled WGS sequence"/>
</dbReference>
<accession>A0A4Y7QIA2</accession>
<keyword evidence="7" id="KW-0175">Coiled coil</keyword>
<keyword evidence="11" id="KW-1185">Reference proteome</keyword>
<feature type="compositionally biased region" description="Basic and acidic residues" evidence="9">
    <location>
        <begin position="117"/>
        <end position="128"/>
    </location>
</feature>
<keyword evidence="5" id="KW-0130">Cell adhesion</keyword>
<evidence type="ECO:0000313" key="11">
    <source>
        <dbReference type="Proteomes" id="UP000294933"/>
    </source>
</evidence>
<evidence type="ECO:0000313" key="10">
    <source>
        <dbReference type="EMBL" id="TDL26610.1"/>
    </source>
</evidence>
<evidence type="ECO:0000256" key="7">
    <source>
        <dbReference type="ARBA" id="ARBA00023054"/>
    </source>
</evidence>
<name>A0A4Y7QIA2_9AGAM</name>
<feature type="compositionally biased region" description="Basic residues" evidence="9">
    <location>
        <begin position="527"/>
        <end position="538"/>
    </location>
</feature>
<feature type="region of interest" description="Disordered" evidence="9">
    <location>
        <begin position="440"/>
        <end position="551"/>
    </location>
</feature>
<feature type="compositionally biased region" description="Basic and acidic residues" evidence="9">
    <location>
        <begin position="707"/>
        <end position="719"/>
    </location>
</feature>
<dbReference type="GO" id="GO:0035735">
    <property type="term" value="P:intraciliary transport involved in cilium assembly"/>
    <property type="evidence" value="ECO:0007669"/>
    <property type="project" value="TreeGrafter"/>
</dbReference>
<dbReference type="PANTHER" id="PTHR46507">
    <property type="entry name" value="AFADIN- AND ALPHA-ACTININ-BINDING PROTEIN"/>
    <property type="match status" value="1"/>
</dbReference>
<evidence type="ECO:0000256" key="4">
    <source>
        <dbReference type="ARBA" id="ARBA00022490"/>
    </source>
</evidence>
<feature type="region of interest" description="Disordered" evidence="9">
    <location>
        <begin position="696"/>
        <end position="837"/>
    </location>
</feature>
<evidence type="ECO:0008006" key="12">
    <source>
        <dbReference type="Google" id="ProtNLM"/>
    </source>
</evidence>